<keyword evidence="2" id="KW-1185">Reference proteome</keyword>
<dbReference type="SUPFAM" id="SSF46785">
    <property type="entry name" value="Winged helix' DNA-binding domain"/>
    <property type="match status" value="1"/>
</dbReference>
<accession>A0A284VKP2</accession>
<evidence type="ECO:0000313" key="1">
    <source>
        <dbReference type="EMBL" id="SNQ59757.1"/>
    </source>
</evidence>
<name>A0A284VKP2_9EURY</name>
<dbReference type="AlphaFoldDB" id="A0A284VKP2"/>
<reference evidence="2" key="1">
    <citation type="submission" date="2017-06" db="EMBL/GenBank/DDBJ databases">
        <authorList>
            <person name="Cremers G."/>
        </authorList>
    </citation>
    <scope>NUCLEOTIDE SEQUENCE [LARGE SCALE GENOMIC DNA]</scope>
</reference>
<evidence type="ECO:0000313" key="2">
    <source>
        <dbReference type="Proteomes" id="UP000218615"/>
    </source>
</evidence>
<proteinExistence type="predicted"/>
<protein>
    <recommendedName>
        <fullName evidence="3">Transcriptional regulator</fullName>
    </recommendedName>
</protein>
<dbReference type="InterPro" id="IPR036390">
    <property type="entry name" value="WH_DNA-bd_sf"/>
</dbReference>
<sequence length="119" mass="14111">MNSKKKNEEAFIELLADKYSREIMSLTTWKECSPLELSQELNIPLATVYRRIKLLQDSMLIQNVKTIINFSGNEEKYYRCVLREATVHFRDGKLSINLRKESYTEKVIRLWKRLARPEG</sequence>
<dbReference type="RefSeq" id="WP_096204080.1">
    <property type="nucleotide sequence ID" value="NZ_FZMP01000037.1"/>
</dbReference>
<dbReference type="EMBL" id="FZMP01000037">
    <property type="protein sequence ID" value="SNQ59757.1"/>
    <property type="molecule type" value="Genomic_DNA"/>
</dbReference>
<dbReference type="Proteomes" id="UP000218615">
    <property type="component" value="Unassembled WGS sequence"/>
</dbReference>
<evidence type="ECO:0008006" key="3">
    <source>
        <dbReference type="Google" id="ProtNLM"/>
    </source>
</evidence>
<gene>
    <name evidence="1" type="ORF">MNV_1310014</name>
</gene>
<dbReference type="OrthoDB" id="199042at2157"/>
<dbReference type="Gene3D" id="1.10.10.10">
    <property type="entry name" value="Winged helix-like DNA-binding domain superfamily/Winged helix DNA-binding domain"/>
    <property type="match status" value="1"/>
</dbReference>
<organism evidence="1 2">
    <name type="scientific">Candidatus Methanoperedens nitratireducens</name>
    <dbReference type="NCBI Taxonomy" id="1392998"/>
    <lineage>
        <taxon>Archaea</taxon>
        <taxon>Methanobacteriati</taxon>
        <taxon>Methanobacteriota</taxon>
        <taxon>Stenosarchaea group</taxon>
        <taxon>Methanomicrobia</taxon>
        <taxon>Methanosarcinales</taxon>
        <taxon>ANME-2 cluster</taxon>
        <taxon>Candidatus Methanoperedentaceae</taxon>
        <taxon>Candidatus Methanoperedens</taxon>
    </lineage>
</organism>
<dbReference type="Pfam" id="PF12840">
    <property type="entry name" value="HTH_20"/>
    <property type="match status" value="1"/>
</dbReference>
<dbReference type="InterPro" id="IPR036388">
    <property type="entry name" value="WH-like_DNA-bd_sf"/>
</dbReference>